<dbReference type="STRING" id="589924.Ferp_0605"/>
<keyword evidence="4" id="KW-1185">Reference proteome</keyword>
<dbReference type="GO" id="GO:0016787">
    <property type="term" value="F:hydrolase activity"/>
    <property type="evidence" value="ECO:0007669"/>
    <property type="project" value="UniProtKB-KW"/>
</dbReference>
<dbReference type="InterPro" id="IPR029058">
    <property type="entry name" value="AB_hydrolase_fold"/>
</dbReference>
<name>D3S3E4_FERPA</name>
<sequence>MIQISKIFLKSLDGKEVPSFKLGSNSNEAFLLIHGYSSSKGEFVELAYDLAEKGYDCFCIDLRGHGENENPLDEHVLNDVEGAVKELKESYKKVYAIGHSLGGLLALKSSADFAFAISPPLMKRVADVAKFMLLLNSCKVREAERGVLFKILEKLNPPERKKDAVIFYGKNESEPFINALKEWAKGREVEVVEVGSMQAELPEIDVDCEMLKRYLPRFVSHTAVVKAKEIKEKIKF</sequence>
<dbReference type="InterPro" id="IPR000073">
    <property type="entry name" value="AB_hydrolase_1"/>
</dbReference>
<evidence type="ECO:0000313" key="3">
    <source>
        <dbReference type="EMBL" id="ADC64777.1"/>
    </source>
</evidence>
<dbReference type="HOGENOM" id="CLU_1178101_0_0_2"/>
<protein>
    <submittedName>
        <fullName evidence="3">Alpha/beta hydrolase fold protein</fullName>
    </submittedName>
</protein>
<evidence type="ECO:0000313" key="4">
    <source>
        <dbReference type="Proteomes" id="UP000002613"/>
    </source>
</evidence>
<feature type="domain" description="AB hydrolase-1" evidence="2">
    <location>
        <begin position="29"/>
        <end position="125"/>
    </location>
</feature>
<accession>D3S3E4</accession>
<dbReference type="eggNOG" id="arCOG01662">
    <property type="taxonomic scope" value="Archaea"/>
</dbReference>
<dbReference type="GeneID" id="25395291"/>
<proteinExistence type="predicted"/>
<dbReference type="PANTHER" id="PTHR43798">
    <property type="entry name" value="MONOACYLGLYCEROL LIPASE"/>
    <property type="match status" value="1"/>
</dbReference>
<dbReference type="RefSeq" id="WP_012965123.1">
    <property type="nucleotide sequence ID" value="NC_013849.1"/>
</dbReference>
<keyword evidence="1 3" id="KW-0378">Hydrolase</keyword>
<reference evidence="4" key="1">
    <citation type="submission" date="2010-02" db="EMBL/GenBank/DDBJ databases">
        <title>Complete sequence of Ferroglobus placidus DSM 10642.</title>
        <authorList>
            <consortium name="US DOE Joint Genome Institute"/>
            <person name="Lucas S."/>
            <person name="Copeland A."/>
            <person name="Lapidus A."/>
            <person name="Cheng J.-F."/>
            <person name="Bruce D."/>
            <person name="Goodwin L."/>
            <person name="Pitluck S."/>
            <person name="Saunders E."/>
            <person name="Brettin T."/>
            <person name="Detter J.C."/>
            <person name="Han C."/>
            <person name="Tapia R."/>
            <person name="Larimer F."/>
            <person name="Land M."/>
            <person name="Hauser L."/>
            <person name="Kyrpides N."/>
            <person name="Ivanova N."/>
            <person name="Holmes D."/>
            <person name="Lovley D."/>
            <person name="Kyrpides N."/>
            <person name="Anderson I.J."/>
            <person name="Woyke T."/>
        </authorList>
    </citation>
    <scope>NUCLEOTIDE SEQUENCE [LARGE SCALE GENOMIC DNA]</scope>
    <source>
        <strain evidence="4">DSM 10642 / AEDII12DO</strain>
    </source>
</reference>
<dbReference type="Pfam" id="PF00561">
    <property type="entry name" value="Abhydrolase_1"/>
    <property type="match status" value="1"/>
</dbReference>
<dbReference type="KEGG" id="fpl:Ferp_0605"/>
<evidence type="ECO:0000256" key="1">
    <source>
        <dbReference type="ARBA" id="ARBA00022801"/>
    </source>
</evidence>
<dbReference type="OrthoDB" id="299757at2157"/>
<gene>
    <name evidence="3" type="ordered locus">Ferp_0605</name>
</gene>
<dbReference type="Gene3D" id="3.40.50.1820">
    <property type="entry name" value="alpha/beta hydrolase"/>
    <property type="match status" value="1"/>
</dbReference>
<evidence type="ECO:0000259" key="2">
    <source>
        <dbReference type="Pfam" id="PF00561"/>
    </source>
</evidence>
<dbReference type="PANTHER" id="PTHR43798:SF31">
    <property type="entry name" value="AB HYDROLASE SUPERFAMILY PROTEIN YCLE"/>
    <property type="match status" value="1"/>
</dbReference>
<dbReference type="GO" id="GO:0016020">
    <property type="term" value="C:membrane"/>
    <property type="evidence" value="ECO:0007669"/>
    <property type="project" value="TreeGrafter"/>
</dbReference>
<organism evidence="3 4">
    <name type="scientific">Ferroglobus placidus (strain DSM 10642 / AEDII12DO)</name>
    <dbReference type="NCBI Taxonomy" id="589924"/>
    <lineage>
        <taxon>Archaea</taxon>
        <taxon>Methanobacteriati</taxon>
        <taxon>Methanobacteriota</taxon>
        <taxon>Archaeoglobi</taxon>
        <taxon>Archaeoglobales</taxon>
        <taxon>Archaeoglobaceae</taxon>
        <taxon>Ferroglobus</taxon>
    </lineage>
</organism>
<dbReference type="EMBL" id="CP001899">
    <property type="protein sequence ID" value="ADC64777.1"/>
    <property type="molecule type" value="Genomic_DNA"/>
</dbReference>
<reference evidence="3 4" key="2">
    <citation type="journal article" date="2011" name="Stand. Genomic Sci.">
        <title>Complete genome sequence of Ferroglobus placidus AEDII12DO.</title>
        <authorList>
            <person name="Anderson I."/>
            <person name="Risso C."/>
            <person name="Holmes D."/>
            <person name="Lucas S."/>
            <person name="Copeland A."/>
            <person name="Lapidus A."/>
            <person name="Cheng J.F."/>
            <person name="Bruce D."/>
            <person name="Goodwin L."/>
            <person name="Pitluck S."/>
            <person name="Saunders E."/>
            <person name="Brettin T."/>
            <person name="Detter J.C."/>
            <person name="Han C."/>
            <person name="Tapia R."/>
            <person name="Larimer F."/>
            <person name="Land M."/>
            <person name="Hauser L."/>
            <person name="Woyke T."/>
            <person name="Lovley D."/>
            <person name="Kyrpides N."/>
            <person name="Ivanova N."/>
        </authorList>
    </citation>
    <scope>NUCLEOTIDE SEQUENCE [LARGE SCALE GENOMIC DNA]</scope>
    <source>
        <strain evidence="4">DSM 10642 / AEDII12DO</strain>
    </source>
</reference>
<dbReference type="Proteomes" id="UP000002613">
    <property type="component" value="Chromosome"/>
</dbReference>
<dbReference type="InterPro" id="IPR050266">
    <property type="entry name" value="AB_hydrolase_sf"/>
</dbReference>
<dbReference type="PaxDb" id="589924-Ferp_0605"/>
<dbReference type="AlphaFoldDB" id="D3S3E4"/>
<dbReference type="SUPFAM" id="SSF53474">
    <property type="entry name" value="alpha/beta-Hydrolases"/>
    <property type="match status" value="1"/>
</dbReference>